<accession>A0A841SN61</accession>
<dbReference type="InterPro" id="IPR034660">
    <property type="entry name" value="DinB/YfiT-like"/>
</dbReference>
<evidence type="ECO:0000313" key="1">
    <source>
        <dbReference type="EMBL" id="MBB6632612.1"/>
    </source>
</evidence>
<reference evidence="1 2" key="1">
    <citation type="submission" date="2020-08" db="EMBL/GenBank/DDBJ databases">
        <title>Cohnella phylogeny.</title>
        <authorList>
            <person name="Dunlap C."/>
        </authorList>
    </citation>
    <scope>NUCLEOTIDE SEQUENCE [LARGE SCALE GENOMIC DNA]</scope>
    <source>
        <strain evidence="1 2">DSM 25241</strain>
    </source>
</reference>
<gene>
    <name evidence="1" type="ORF">H7B67_00550</name>
</gene>
<protein>
    <submittedName>
        <fullName evidence="1">DUF1569 domain-containing protein</fullName>
    </submittedName>
</protein>
<name>A0A841SN61_9BACL</name>
<keyword evidence="2" id="KW-1185">Reference proteome</keyword>
<dbReference type="Proteomes" id="UP000535838">
    <property type="component" value="Unassembled WGS sequence"/>
</dbReference>
<dbReference type="Pfam" id="PF07606">
    <property type="entry name" value="DUF1569"/>
    <property type="match status" value="1"/>
</dbReference>
<dbReference type="Gene3D" id="1.20.120.450">
    <property type="entry name" value="dinb family like domain"/>
    <property type="match status" value="1"/>
</dbReference>
<evidence type="ECO:0000313" key="2">
    <source>
        <dbReference type="Proteomes" id="UP000535838"/>
    </source>
</evidence>
<sequence>MIVDERDFNVEKEKLIRKITTFQINGPEKCTTQPHPFFGKFSPEEWRKGIYKHLDHHLRQFGV</sequence>
<dbReference type="InterPro" id="IPR011463">
    <property type="entry name" value="DUF1569"/>
</dbReference>
<dbReference type="EMBL" id="JACJVQ010000002">
    <property type="protein sequence ID" value="MBB6632612.1"/>
    <property type="molecule type" value="Genomic_DNA"/>
</dbReference>
<organism evidence="1 2">
    <name type="scientific">Cohnella thailandensis</name>
    <dbReference type="NCBI Taxonomy" id="557557"/>
    <lineage>
        <taxon>Bacteria</taxon>
        <taxon>Bacillati</taxon>
        <taxon>Bacillota</taxon>
        <taxon>Bacilli</taxon>
        <taxon>Bacillales</taxon>
        <taxon>Paenibacillaceae</taxon>
        <taxon>Cohnella</taxon>
    </lineage>
</organism>
<dbReference type="AlphaFoldDB" id="A0A841SN61"/>
<comment type="caution">
    <text evidence="1">The sequence shown here is derived from an EMBL/GenBank/DDBJ whole genome shotgun (WGS) entry which is preliminary data.</text>
</comment>
<proteinExistence type="predicted"/>